<reference evidence="2" key="1">
    <citation type="submission" date="2019-08" db="EMBL/GenBank/DDBJ databases">
        <authorList>
            <person name="Kucharzyk K."/>
            <person name="Murdoch R.W."/>
            <person name="Higgins S."/>
            <person name="Loffler F."/>
        </authorList>
    </citation>
    <scope>NUCLEOTIDE SEQUENCE</scope>
</reference>
<keyword evidence="1" id="KW-0812">Transmembrane</keyword>
<name>A0A645CC60_9ZZZZ</name>
<comment type="caution">
    <text evidence="2">The sequence shown here is derived from an EMBL/GenBank/DDBJ whole genome shotgun (WGS) entry which is preliminary data.</text>
</comment>
<keyword evidence="1" id="KW-0472">Membrane</keyword>
<gene>
    <name evidence="2" type="ORF">SDC9_121508</name>
</gene>
<accession>A0A645CC60</accession>
<dbReference type="EMBL" id="VSSQ01026022">
    <property type="protein sequence ID" value="MPM74520.1"/>
    <property type="molecule type" value="Genomic_DNA"/>
</dbReference>
<evidence type="ECO:0000256" key="1">
    <source>
        <dbReference type="SAM" id="Phobius"/>
    </source>
</evidence>
<dbReference type="AlphaFoldDB" id="A0A645CC60"/>
<organism evidence="2">
    <name type="scientific">bioreactor metagenome</name>
    <dbReference type="NCBI Taxonomy" id="1076179"/>
    <lineage>
        <taxon>unclassified sequences</taxon>
        <taxon>metagenomes</taxon>
        <taxon>ecological metagenomes</taxon>
    </lineage>
</organism>
<proteinExistence type="predicted"/>
<feature type="transmembrane region" description="Helical" evidence="1">
    <location>
        <begin position="12"/>
        <end position="29"/>
    </location>
</feature>
<protein>
    <submittedName>
        <fullName evidence="2">Uncharacterized protein</fullName>
    </submittedName>
</protein>
<keyword evidence="1" id="KW-1133">Transmembrane helix</keyword>
<feature type="transmembrane region" description="Helical" evidence="1">
    <location>
        <begin position="70"/>
        <end position="92"/>
    </location>
</feature>
<sequence length="181" mass="20910">MRTQPGSCRRRVRLNGIAFIEVSFFVNFLKQIPQRLYIAIIVGDVRIVHIHPIAHFPGEVFPLLGVSHHLGAASIVVFFYGNGFTDILLGYAKRFFHAQFHRKPVRIPAGFPVYQKALHRFVTAENIFYRTRNDVVNARHSVCRGRAFIKHKLRMAFAYLQAFVKHVPLIPLTQHLLIDLR</sequence>
<evidence type="ECO:0000313" key="2">
    <source>
        <dbReference type="EMBL" id="MPM74520.1"/>
    </source>
</evidence>